<organism evidence="3 4">
    <name type="scientific">Streptomyces pseudovenezuelae</name>
    <dbReference type="NCBI Taxonomy" id="67350"/>
    <lineage>
        <taxon>Bacteria</taxon>
        <taxon>Bacillati</taxon>
        <taxon>Actinomycetota</taxon>
        <taxon>Actinomycetes</taxon>
        <taxon>Kitasatosporales</taxon>
        <taxon>Streptomycetaceae</taxon>
        <taxon>Streptomyces</taxon>
        <taxon>Streptomyces aurantiacus group</taxon>
    </lineage>
</organism>
<name>A0ABT6LNL9_9ACTN</name>
<proteinExistence type="predicted"/>
<feature type="region of interest" description="Disordered" evidence="1">
    <location>
        <begin position="131"/>
        <end position="155"/>
    </location>
</feature>
<dbReference type="Proteomes" id="UP001160499">
    <property type="component" value="Unassembled WGS sequence"/>
</dbReference>
<evidence type="ECO:0000313" key="3">
    <source>
        <dbReference type="EMBL" id="MDH6217899.1"/>
    </source>
</evidence>
<dbReference type="GO" id="GO:0003677">
    <property type="term" value="F:DNA binding"/>
    <property type="evidence" value="ECO:0007669"/>
    <property type="project" value="UniProtKB-KW"/>
</dbReference>
<dbReference type="InterPro" id="IPR025736">
    <property type="entry name" value="PucR_C-HTH_dom"/>
</dbReference>
<comment type="caution">
    <text evidence="3">The sequence shown here is derived from an EMBL/GenBank/DDBJ whole genome shotgun (WGS) entry which is preliminary data.</text>
</comment>
<feature type="compositionally biased region" description="Low complexity" evidence="1">
    <location>
        <begin position="139"/>
        <end position="155"/>
    </location>
</feature>
<dbReference type="PANTHER" id="PTHR33744">
    <property type="entry name" value="CARBOHYDRATE DIACID REGULATOR"/>
    <property type="match status" value="1"/>
</dbReference>
<protein>
    <submittedName>
        <fullName evidence="3">DNA-binding PucR family transcriptional regulator</fullName>
    </submittedName>
</protein>
<dbReference type="PANTHER" id="PTHR33744:SF1">
    <property type="entry name" value="DNA-BINDING TRANSCRIPTIONAL ACTIVATOR ADER"/>
    <property type="match status" value="1"/>
</dbReference>
<feature type="compositionally biased region" description="Basic and acidic residues" evidence="1">
    <location>
        <begin position="39"/>
        <end position="49"/>
    </location>
</feature>
<dbReference type="InterPro" id="IPR051448">
    <property type="entry name" value="CdaR-like_regulators"/>
</dbReference>
<feature type="region of interest" description="Disordered" evidence="1">
    <location>
        <begin position="1"/>
        <end position="49"/>
    </location>
</feature>
<evidence type="ECO:0000313" key="4">
    <source>
        <dbReference type="Proteomes" id="UP001160499"/>
    </source>
</evidence>
<dbReference type="Gene3D" id="1.10.10.2840">
    <property type="entry name" value="PucR C-terminal helix-turn-helix domain"/>
    <property type="match status" value="1"/>
</dbReference>
<sequence length="155" mass="16831">MHAAQTLTGSARLRTTAPQIERAEDRRDAVEDAEQPEDGGQRDRADVRADEQHAATVLGPIEALPPGDRDLLLDTLDAWFACGGSTEEAAKQLYVHPNTVRMRRIAERTGRSIVDPRGITELALALRALRQTPMPSSSEPTDITEATGTTETSDS</sequence>
<dbReference type="RefSeq" id="WP_280878792.1">
    <property type="nucleotide sequence ID" value="NZ_JARXVH010000008.1"/>
</dbReference>
<keyword evidence="3" id="KW-0238">DNA-binding</keyword>
<dbReference type="EMBL" id="JARXVH010000008">
    <property type="protein sequence ID" value="MDH6217899.1"/>
    <property type="molecule type" value="Genomic_DNA"/>
</dbReference>
<gene>
    <name evidence="3" type="ORF">M2283_005231</name>
</gene>
<feature type="domain" description="PucR C-terminal helix-turn-helix" evidence="2">
    <location>
        <begin position="72"/>
        <end position="128"/>
    </location>
</feature>
<dbReference type="Pfam" id="PF13556">
    <property type="entry name" value="HTH_30"/>
    <property type="match status" value="1"/>
</dbReference>
<evidence type="ECO:0000259" key="2">
    <source>
        <dbReference type="Pfam" id="PF13556"/>
    </source>
</evidence>
<dbReference type="InterPro" id="IPR042070">
    <property type="entry name" value="PucR_C-HTH_sf"/>
</dbReference>
<evidence type="ECO:0000256" key="1">
    <source>
        <dbReference type="SAM" id="MobiDB-lite"/>
    </source>
</evidence>
<keyword evidence="4" id="KW-1185">Reference proteome</keyword>
<reference evidence="3 4" key="1">
    <citation type="submission" date="2023-04" db="EMBL/GenBank/DDBJ databases">
        <title>Forest soil microbial communities from Buena Vista Peninsula, Colon Province, Panama.</title>
        <authorList>
            <person name="Bouskill N."/>
        </authorList>
    </citation>
    <scope>NUCLEOTIDE SEQUENCE [LARGE SCALE GENOMIC DNA]</scope>
    <source>
        <strain evidence="3 4">GGS1</strain>
    </source>
</reference>
<feature type="compositionally biased region" description="Basic and acidic residues" evidence="1">
    <location>
        <begin position="21"/>
        <end position="30"/>
    </location>
</feature>
<accession>A0ABT6LNL9</accession>